<keyword evidence="1" id="KW-0732">Signal</keyword>
<name>A0ABU5VVW1_9BACT</name>
<evidence type="ECO:0000313" key="2">
    <source>
        <dbReference type="EMBL" id="MEA9357198.1"/>
    </source>
</evidence>
<gene>
    <name evidence="2" type="ORF">SHI21_13315</name>
</gene>
<reference evidence="2 3" key="1">
    <citation type="submission" date="2023-11" db="EMBL/GenBank/DDBJ databases">
        <title>A Novel Polar Bacteriovorax (B. antarcticus) Isolated from the Biocrust in Antarctica.</title>
        <authorList>
            <person name="Mun W."/>
            <person name="Choi S.Y."/>
            <person name="Mitchell R.J."/>
        </authorList>
    </citation>
    <scope>NUCLEOTIDE SEQUENCE [LARGE SCALE GENOMIC DNA]</scope>
    <source>
        <strain evidence="2 3">PP10</strain>
    </source>
</reference>
<organism evidence="2 3">
    <name type="scientific">Bacteriovorax antarcticus</name>
    <dbReference type="NCBI Taxonomy" id="3088717"/>
    <lineage>
        <taxon>Bacteria</taxon>
        <taxon>Pseudomonadati</taxon>
        <taxon>Bdellovibrionota</taxon>
        <taxon>Bacteriovoracia</taxon>
        <taxon>Bacteriovoracales</taxon>
        <taxon>Bacteriovoracaceae</taxon>
        <taxon>Bacteriovorax</taxon>
    </lineage>
</organism>
<evidence type="ECO:0000256" key="1">
    <source>
        <dbReference type="SAM" id="SignalP"/>
    </source>
</evidence>
<accession>A0ABU5VVW1</accession>
<proteinExistence type="predicted"/>
<evidence type="ECO:0000313" key="3">
    <source>
        <dbReference type="Proteomes" id="UP001302274"/>
    </source>
</evidence>
<protein>
    <submittedName>
        <fullName evidence="2">Uncharacterized protein</fullName>
    </submittedName>
</protein>
<feature type="signal peptide" evidence="1">
    <location>
        <begin position="1"/>
        <end position="24"/>
    </location>
</feature>
<sequence length="951" mass="108251">MVGFRVSVVTFVFCCALFSPMGFAKSVNLKTIKVNLPTDFGTLQTEIHFDDRDLDVAMKVKKIVEQDLIKVINYFKYVPRNTVHFNVDPYLRLTNGNATPFPTNTINLYNFPASNSDHLIIMQDWLRGLVFHEFTHITHLDQTRGYLEVGRQIFGSIAKIPAGITPRWFTEGIAVWSESHLIDGGRLNNPLFRKELLIQFLRKEYCETIDCLDEPGVYPGGQLAYWAGSHFIEYVENKKPGAVKCLVHDNAGNVPFFLNQSFKLCTGNNAQAMFTEFRENFIKDQPVETAESEAWGDKISNAFGSDDLQKGIYLDGNTLFKVEKERLSEALVSYDLKENVNMMIAKYQYPIADISGITTVPNADIEQTDQGKFLIVSFNEDPRYRTQNRVWKLINTETLLIEATLPFKNDPSYVIGLGNNRYLTASFINNKWIIEKQRIDMGAKSVSDSEVVRYFGFDVNLTYFKKEGQKIYIKLNRGDLGNALYVSDLTLENFYKIYESKNYFDFPAINENFVVVRDLKELKLIEISEDMKKMTTSDIAKGVMDRVTFSEITTDRILVLDTRLKTKEMGLPEIMAYLKRNVGKPVTSNIITANFQDVVAPDTLANTDAENFPQFRHMLPHYWFFATGSNENISSFGAMTTFSDPMNLNVLNATALIYPSESKVGGNLDFLHKFSSVSDLWTANAFFNKEYSKTDFNEKISEKTEASIGTQYAFLLKRWTVMPGVYLGTTKTNDFISNRTVDTVGVSTVVTYGAESFDDFFQSLTLQTKFQQDNPDVGDSFLNTQTRIAAEGRFHERLVGGIKSSYGKLVKSGFAGGVLYGGGSSDISNTRWHEFYGIPYSNAYGNEIFTFRAYIDWNFWYIYRGSGFAPFFLKEAHLLLGRELMSADRIWLGGKRYDNKTVHSFFVGPVLKTNLFYYVPTDIEFIFSTIKRPTGNGSVNQFEVNIKANVF</sequence>
<dbReference type="Proteomes" id="UP001302274">
    <property type="component" value="Unassembled WGS sequence"/>
</dbReference>
<feature type="chain" id="PRO_5045332922" evidence="1">
    <location>
        <begin position="25"/>
        <end position="951"/>
    </location>
</feature>
<keyword evidence="3" id="KW-1185">Reference proteome</keyword>
<dbReference type="EMBL" id="JAYGJQ010000002">
    <property type="protein sequence ID" value="MEA9357198.1"/>
    <property type="molecule type" value="Genomic_DNA"/>
</dbReference>
<dbReference type="RefSeq" id="WP_323577100.1">
    <property type="nucleotide sequence ID" value="NZ_JAYGJQ010000002.1"/>
</dbReference>
<comment type="caution">
    <text evidence="2">The sequence shown here is derived from an EMBL/GenBank/DDBJ whole genome shotgun (WGS) entry which is preliminary data.</text>
</comment>